<reference evidence="2 3" key="1">
    <citation type="submission" date="2017-11" db="EMBL/GenBank/DDBJ databases">
        <title>De novo assembly and phasing of dikaryotic genomes from two isolates of Puccinia coronata f. sp. avenae, the causal agent of oat crown rust.</title>
        <authorList>
            <person name="Miller M.E."/>
            <person name="Zhang Y."/>
            <person name="Omidvar V."/>
            <person name="Sperschneider J."/>
            <person name="Schwessinger B."/>
            <person name="Raley C."/>
            <person name="Palmer J.M."/>
            <person name="Garnica D."/>
            <person name="Upadhyaya N."/>
            <person name="Rathjen J."/>
            <person name="Taylor J.M."/>
            <person name="Park R.F."/>
            <person name="Dodds P.N."/>
            <person name="Hirsch C.D."/>
            <person name="Kianian S.F."/>
            <person name="Figueroa M."/>
        </authorList>
    </citation>
    <scope>NUCLEOTIDE SEQUENCE [LARGE SCALE GENOMIC DNA]</scope>
    <source>
        <strain evidence="2">12NC29</strain>
    </source>
</reference>
<evidence type="ECO:0000313" key="3">
    <source>
        <dbReference type="Proteomes" id="UP000235388"/>
    </source>
</evidence>
<accession>A0A2N5SAM5</accession>
<gene>
    <name evidence="2" type="ORF">PCANC_27542</name>
</gene>
<comment type="caution">
    <text evidence="2">The sequence shown here is derived from an EMBL/GenBank/DDBJ whole genome shotgun (WGS) entry which is preliminary data.</text>
</comment>
<keyword evidence="3" id="KW-1185">Reference proteome</keyword>
<dbReference type="Proteomes" id="UP000235388">
    <property type="component" value="Unassembled WGS sequence"/>
</dbReference>
<dbReference type="EMBL" id="PGCJ01001067">
    <property type="protein sequence ID" value="PLW10255.1"/>
    <property type="molecule type" value="Genomic_DNA"/>
</dbReference>
<proteinExistence type="predicted"/>
<protein>
    <submittedName>
        <fullName evidence="2">Uncharacterized protein</fullName>
    </submittedName>
</protein>
<evidence type="ECO:0000313" key="2">
    <source>
        <dbReference type="EMBL" id="PLW10255.1"/>
    </source>
</evidence>
<sequence length="109" mass="11139">MPVEHSPKGVPAHLPDAQAGGSVPTEDPATPHPTAVDATGGSSEEIPFVDESLTTAFWKMFVNELQEAASAKEASDGAPVALQDGPYQGYERIALGLPGGSGRARPTGS</sequence>
<dbReference type="AlphaFoldDB" id="A0A2N5SAM5"/>
<evidence type="ECO:0000256" key="1">
    <source>
        <dbReference type="SAM" id="MobiDB-lite"/>
    </source>
</evidence>
<name>A0A2N5SAM5_9BASI</name>
<feature type="region of interest" description="Disordered" evidence="1">
    <location>
        <begin position="1"/>
        <end position="47"/>
    </location>
</feature>
<organism evidence="2 3">
    <name type="scientific">Puccinia coronata f. sp. avenae</name>
    <dbReference type="NCBI Taxonomy" id="200324"/>
    <lineage>
        <taxon>Eukaryota</taxon>
        <taxon>Fungi</taxon>
        <taxon>Dikarya</taxon>
        <taxon>Basidiomycota</taxon>
        <taxon>Pucciniomycotina</taxon>
        <taxon>Pucciniomycetes</taxon>
        <taxon>Pucciniales</taxon>
        <taxon>Pucciniaceae</taxon>
        <taxon>Puccinia</taxon>
    </lineage>
</organism>